<keyword evidence="2" id="KW-1185">Reference proteome</keyword>
<dbReference type="Proteomes" id="UP000482155">
    <property type="component" value="Unassembled WGS sequence"/>
</dbReference>
<protein>
    <submittedName>
        <fullName evidence="1">Uncharacterized protein</fullName>
    </submittedName>
</protein>
<gene>
    <name evidence="1" type="ORF">G3574_23720</name>
</gene>
<reference evidence="1 2" key="1">
    <citation type="submission" date="2020-02" db="EMBL/GenBank/DDBJ databases">
        <authorList>
            <person name="Kim M.K."/>
        </authorList>
    </citation>
    <scope>NUCLEOTIDE SEQUENCE [LARGE SCALE GENOMIC DNA]</scope>
    <source>
        <strain evidence="1 2">17J57-3</strain>
    </source>
</reference>
<comment type="caution">
    <text evidence="1">The sequence shown here is derived from an EMBL/GenBank/DDBJ whole genome shotgun (WGS) entry which is preliminary data.</text>
</comment>
<accession>A0A6B3STK4</accession>
<name>A0A6B3STK4_9BURK</name>
<evidence type="ECO:0000313" key="2">
    <source>
        <dbReference type="Proteomes" id="UP000482155"/>
    </source>
</evidence>
<sequence length="76" mass="8278">MDTCQIFVLRPATKPARNEETLPALNAMTSDGVMHLPRESNGAKIYDLRTRAALHRSDLAKEGGLQTSPLGIDGRC</sequence>
<organism evidence="1 2">
    <name type="scientific">Noviherbaspirillum galbum</name>
    <dbReference type="NCBI Taxonomy" id="2709383"/>
    <lineage>
        <taxon>Bacteria</taxon>
        <taxon>Pseudomonadati</taxon>
        <taxon>Pseudomonadota</taxon>
        <taxon>Betaproteobacteria</taxon>
        <taxon>Burkholderiales</taxon>
        <taxon>Oxalobacteraceae</taxon>
        <taxon>Noviherbaspirillum</taxon>
    </lineage>
</organism>
<evidence type="ECO:0000313" key="1">
    <source>
        <dbReference type="EMBL" id="NEX64103.1"/>
    </source>
</evidence>
<dbReference type="RefSeq" id="WP_163968022.1">
    <property type="nucleotide sequence ID" value="NZ_JAAIVB010000078.1"/>
</dbReference>
<proteinExistence type="predicted"/>
<dbReference type="AlphaFoldDB" id="A0A6B3STK4"/>
<dbReference type="EMBL" id="JAAIVB010000078">
    <property type="protein sequence ID" value="NEX64103.1"/>
    <property type="molecule type" value="Genomic_DNA"/>
</dbReference>